<dbReference type="InterPro" id="IPR019922">
    <property type="entry name" value="Lucif-like_OxRdatse_MSMEG_4141"/>
</dbReference>
<dbReference type="NCBIfam" id="TIGR03620">
    <property type="entry name" value="F420_MSMEG_4141"/>
    <property type="match status" value="1"/>
</dbReference>
<gene>
    <name evidence="1" type="ORF">UFOPK3472_01354</name>
</gene>
<name>A0A6J7ESA7_9ZZZZ</name>
<evidence type="ECO:0000313" key="1">
    <source>
        <dbReference type="EMBL" id="CAB4886347.1"/>
    </source>
</evidence>
<accession>A0A6J7ESA7</accession>
<dbReference type="SUPFAM" id="SSF51679">
    <property type="entry name" value="Bacterial luciferase-like"/>
    <property type="match status" value="1"/>
</dbReference>
<dbReference type="GO" id="GO:0016705">
    <property type="term" value="F:oxidoreductase activity, acting on paired donors, with incorporation or reduction of molecular oxygen"/>
    <property type="evidence" value="ECO:0007669"/>
    <property type="project" value="InterPro"/>
</dbReference>
<sequence>MDKLGLGSIGISIDVSSSYLDEARALESLGFTSFWLPGGQIDRLGRLADLVHATETATVVPGIVPVDVYTPAQTGTLFDELSDTGRFVLGLGGPQSARPLAELHRYLDELAVPADQTLLAALGPKKLEMARDRAAGSIGLLVTPEWTSHARGALGVSTLVVDQFVVVESDPDRARAAAREPLSFLATVPGYRQNFLRMGFTDADVEDLSDRLVDDLVVWGSVDDIAERVAAHHAAGADHVVLAPLGASSIDAGRALSELAVSSK</sequence>
<reference evidence="1" key="1">
    <citation type="submission" date="2020-05" db="EMBL/GenBank/DDBJ databases">
        <authorList>
            <person name="Chiriac C."/>
            <person name="Salcher M."/>
            <person name="Ghai R."/>
            <person name="Kavagutti S V."/>
        </authorList>
    </citation>
    <scope>NUCLEOTIDE SEQUENCE</scope>
</reference>
<dbReference type="EMBL" id="CAFBLX010000072">
    <property type="protein sequence ID" value="CAB4886347.1"/>
    <property type="molecule type" value="Genomic_DNA"/>
</dbReference>
<dbReference type="Gene3D" id="3.20.20.30">
    <property type="entry name" value="Luciferase-like domain"/>
    <property type="match status" value="2"/>
</dbReference>
<dbReference type="AlphaFoldDB" id="A0A6J7ESA7"/>
<protein>
    <submittedName>
        <fullName evidence="1">Unannotated protein</fullName>
    </submittedName>
</protein>
<proteinExistence type="predicted"/>
<organism evidence="1">
    <name type="scientific">freshwater metagenome</name>
    <dbReference type="NCBI Taxonomy" id="449393"/>
    <lineage>
        <taxon>unclassified sequences</taxon>
        <taxon>metagenomes</taxon>
        <taxon>ecological metagenomes</taxon>
    </lineage>
</organism>
<dbReference type="InterPro" id="IPR036661">
    <property type="entry name" value="Luciferase-like_sf"/>
</dbReference>